<dbReference type="Proteomes" id="UP000589626">
    <property type="component" value="Unassembled WGS sequence"/>
</dbReference>
<dbReference type="RefSeq" id="WP_183591234.1">
    <property type="nucleotide sequence ID" value="NZ_JACHWR010000001.1"/>
</dbReference>
<accession>A0A7W4VT95</accession>
<comment type="caution">
    <text evidence="2">The sequence shown here is derived from an EMBL/GenBank/DDBJ whole genome shotgun (WGS) entry which is preliminary data.</text>
</comment>
<keyword evidence="1" id="KW-0812">Transmembrane</keyword>
<keyword evidence="3" id="KW-1185">Reference proteome</keyword>
<feature type="transmembrane region" description="Helical" evidence="1">
    <location>
        <begin position="80"/>
        <end position="100"/>
    </location>
</feature>
<proteinExistence type="predicted"/>
<name>A0A7W4VT95_9ACTN</name>
<protein>
    <submittedName>
        <fullName evidence="2">Uncharacterized protein</fullName>
    </submittedName>
</protein>
<sequence length="110" mass="11510">MKLLAAVGLLFLGAGTGVATIAVHDLTWGLALAVAATAVTAYALPAGWWSRLAFAVGWVAMVGWLAVPRPEGDYLISQDWQGYLVLGLGMLLLVVGLATLPRPRRAATLP</sequence>
<feature type="transmembrane region" description="Helical" evidence="1">
    <location>
        <begin position="52"/>
        <end position="68"/>
    </location>
</feature>
<organism evidence="2 3">
    <name type="scientific">Nocardioides soli</name>
    <dbReference type="NCBI Taxonomy" id="1036020"/>
    <lineage>
        <taxon>Bacteria</taxon>
        <taxon>Bacillati</taxon>
        <taxon>Actinomycetota</taxon>
        <taxon>Actinomycetes</taxon>
        <taxon>Propionibacteriales</taxon>
        <taxon>Nocardioidaceae</taxon>
        <taxon>Nocardioides</taxon>
    </lineage>
</organism>
<feature type="transmembrane region" description="Helical" evidence="1">
    <location>
        <begin position="29"/>
        <end position="45"/>
    </location>
</feature>
<dbReference type="AlphaFoldDB" id="A0A7W4VT95"/>
<dbReference type="InterPro" id="IPR046095">
    <property type="entry name" value="DUF6113"/>
</dbReference>
<dbReference type="Pfam" id="PF19608">
    <property type="entry name" value="DUF6113"/>
    <property type="match status" value="1"/>
</dbReference>
<dbReference type="EMBL" id="JACHWR010000001">
    <property type="protein sequence ID" value="MBB3041319.1"/>
    <property type="molecule type" value="Genomic_DNA"/>
</dbReference>
<gene>
    <name evidence="2" type="ORF">FHU40_001120</name>
</gene>
<keyword evidence="1" id="KW-1133">Transmembrane helix</keyword>
<evidence type="ECO:0000313" key="3">
    <source>
        <dbReference type="Proteomes" id="UP000589626"/>
    </source>
</evidence>
<evidence type="ECO:0000256" key="1">
    <source>
        <dbReference type="SAM" id="Phobius"/>
    </source>
</evidence>
<evidence type="ECO:0000313" key="2">
    <source>
        <dbReference type="EMBL" id="MBB3041319.1"/>
    </source>
</evidence>
<keyword evidence="1" id="KW-0472">Membrane</keyword>
<reference evidence="2 3" key="1">
    <citation type="submission" date="2020-08" db="EMBL/GenBank/DDBJ databases">
        <title>Sequencing the genomes of 1000 actinobacteria strains.</title>
        <authorList>
            <person name="Klenk H.-P."/>
        </authorList>
    </citation>
    <scope>NUCLEOTIDE SEQUENCE [LARGE SCALE GENOMIC DNA]</scope>
    <source>
        <strain evidence="2 3">DSM 105498</strain>
    </source>
</reference>